<protein>
    <recommendedName>
        <fullName evidence="3">Thioredoxin domain-containing protein</fullName>
    </recommendedName>
</protein>
<accession>A0ABW4ZPI0</accession>
<comment type="caution">
    <text evidence="1">The sequence shown here is derived from an EMBL/GenBank/DDBJ whole genome shotgun (WGS) entry which is preliminary data.</text>
</comment>
<dbReference type="Proteomes" id="UP001597387">
    <property type="component" value="Unassembled WGS sequence"/>
</dbReference>
<dbReference type="Gene3D" id="3.40.30.10">
    <property type="entry name" value="Glutaredoxin"/>
    <property type="match status" value="1"/>
</dbReference>
<dbReference type="EMBL" id="JBHUHZ010000002">
    <property type="protein sequence ID" value="MFD2163527.1"/>
    <property type="molecule type" value="Genomic_DNA"/>
</dbReference>
<evidence type="ECO:0000313" key="1">
    <source>
        <dbReference type="EMBL" id="MFD2163527.1"/>
    </source>
</evidence>
<dbReference type="SUPFAM" id="SSF52833">
    <property type="entry name" value="Thioredoxin-like"/>
    <property type="match status" value="1"/>
</dbReference>
<proteinExistence type="predicted"/>
<reference evidence="2" key="1">
    <citation type="journal article" date="2019" name="Int. J. Syst. Evol. Microbiol.">
        <title>The Global Catalogue of Microorganisms (GCM) 10K type strain sequencing project: providing services to taxonomists for standard genome sequencing and annotation.</title>
        <authorList>
            <consortium name="The Broad Institute Genomics Platform"/>
            <consortium name="The Broad Institute Genome Sequencing Center for Infectious Disease"/>
            <person name="Wu L."/>
            <person name="Ma J."/>
        </authorList>
    </citation>
    <scope>NUCLEOTIDE SEQUENCE [LARGE SCALE GENOMIC DNA]</scope>
    <source>
        <strain evidence="2">KCTC 42217</strain>
    </source>
</reference>
<organism evidence="1 2">
    <name type="scientific">Paradesertivirga mongoliensis</name>
    <dbReference type="NCBI Taxonomy" id="2100740"/>
    <lineage>
        <taxon>Bacteria</taxon>
        <taxon>Pseudomonadati</taxon>
        <taxon>Bacteroidota</taxon>
        <taxon>Sphingobacteriia</taxon>
        <taxon>Sphingobacteriales</taxon>
        <taxon>Sphingobacteriaceae</taxon>
        <taxon>Paradesertivirga</taxon>
    </lineage>
</organism>
<keyword evidence="2" id="KW-1185">Reference proteome</keyword>
<dbReference type="RefSeq" id="WP_255900731.1">
    <property type="nucleotide sequence ID" value="NZ_JAFMZO010000002.1"/>
</dbReference>
<name>A0ABW4ZPI0_9SPHI</name>
<sequence length="451" mass="51940">MKSILYVSLFAFSISNVIAQGIRFEKDSVETLIIKSKQISKPVMILVDGPSPAKSSEAARQRKFLNKPELVKIYEQNFLNLKADYGSPLSQRLATEYKITRYPAFVFLSNGIEVHKSFGYLGDEKKYLSLATTVLKMIESQQNMAAYKMRYDAGDRTKPLIMRYIKSRIRLGYYDNSDLINEYIQHLTLAEINQFKEMLFIIEAGPVAGSQALQLSHMYKQLRDSIYRTIPKSLAIAINNRTIKNSLDRAIAKKDHNLAQQAASFASASHGADYKRGQRSYQSNMLVFQRSIKDTSSYFRAAGYFYDQYYMSLGVDSAQRRHKRHLDSLKLVRKQLERKKTDSLSLVYRISHMANPTAVELNRAAWQHYLTGTKNPDHLLKAISWSRRSLAIEPAYYTHDTQAHLLYRLGFYAEAEYEQRKAIKLAKEKKMSSQTIKRLNSELHKITSKTL</sequence>
<evidence type="ECO:0008006" key="3">
    <source>
        <dbReference type="Google" id="ProtNLM"/>
    </source>
</evidence>
<gene>
    <name evidence="1" type="ORF">ACFSJU_14050</name>
</gene>
<evidence type="ECO:0000313" key="2">
    <source>
        <dbReference type="Proteomes" id="UP001597387"/>
    </source>
</evidence>
<dbReference type="InterPro" id="IPR036249">
    <property type="entry name" value="Thioredoxin-like_sf"/>
</dbReference>